<comment type="caution">
    <text evidence="1">The sequence shown here is derived from an EMBL/GenBank/DDBJ whole genome shotgun (WGS) entry which is preliminary data.</text>
</comment>
<organism evidence="1 2">
    <name type="scientific">Polychaeton citri CBS 116435</name>
    <dbReference type="NCBI Taxonomy" id="1314669"/>
    <lineage>
        <taxon>Eukaryota</taxon>
        <taxon>Fungi</taxon>
        <taxon>Dikarya</taxon>
        <taxon>Ascomycota</taxon>
        <taxon>Pezizomycotina</taxon>
        <taxon>Dothideomycetes</taxon>
        <taxon>Dothideomycetidae</taxon>
        <taxon>Capnodiales</taxon>
        <taxon>Capnodiaceae</taxon>
        <taxon>Polychaeton</taxon>
    </lineage>
</organism>
<accession>A0A9P4PXP8</accession>
<reference evidence="1" key="1">
    <citation type="journal article" date="2020" name="Stud. Mycol.">
        <title>101 Dothideomycetes genomes: a test case for predicting lifestyles and emergence of pathogens.</title>
        <authorList>
            <person name="Haridas S."/>
            <person name="Albert R."/>
            <person name="Binder M."/>
            <person name="Bloem J."/>
            <person name="Labutti K."/>
            <person name="Salamov A."/>
            <person name="Andreopoulos B."/>
            <person name="Baker S."/>
            <person name="Barry K."/>
            <person name="Bills G."/>
            <person name="Bluhm B."/>
            <person name="Cannon C."/>
            <person name="Castanera R."/>
            <person name="Culley D."/>
            <person name="Daum C."/>
            <person name="Ezra D."/>
            <person name="Gonzalez J."/>
            <person name="Henrissat B."/>
            <person name="Kuo A."/>
            <person name="Liang C."/>
            <person name="Lipzen A."/>
            <person name="Lutzoni F."/>
            <person name="Magnuson J."/>
            <person name="Mondo S."/>
            <person name="Nolan M."/>
            <person name="Ohm R."/>
            <person name="Pangilinan J."/>
            <person name="Park H.-J."/>
            <person name="Ramirez L."/>
            <person name="Alfaro M."/>
            <person name="Sun H."/>
            <person name="Tritt A."/>
            <person name="Yoshinaga Y."/>
            <person name="Zwiers L.-H."/>
            <person name="Turgeon B."/>
            <person name="Goodwin S."/>
            <person name="Spatafora J."/>
            <person name="Crous P."/>
            <person name="Grigoriev I."/>
        </authorList>
    </citation>
    <scope>NUCLEOTIDE SEQUENCE</scope>
    <source>
        <strain evidence="1">CBS 116435</strain>
    </source>
</reference>
<name>A0A9P4PXP8_9PEZI</name>
<protein>
    <submittedName>
        <fullName evidence="1">Uncharacterized protein</fullName>
    </submittedName>
</protein>
<evidence type="ECO:0000313" key="2">
    <source>
        <dbReference type="Proteomes" id="UP000799441"/>
    </source>
</evidence>
<gene>
    <name evidence="1" type="ORF">K431DRAFT_198168</name>
</gene>
<dbReference type="OrthoDB" id="4676at2759"/>
<dbReference type="AlphaFoldDB" id="A0A9P4PXP8"/>
<evidence type="ECO:0000313" key="1">
    <source>
        <dbReference type="EMBL" id="KAF2716852.1"/>
    </source>
</evidence>
<sequence length="246" mass="27607">QLLDFMLSKKAEDLCRPEDEQKALESSQDMRTYSSILNPYEELLCSVILSRPISHMLGLRTIRTILNEPYNFTSAKKTQEAGAKTWQQAVYDAKTQHKDKTAQQIGGAADVVLAKFTSDDDEDGTQLGKVLENEDVNDALDGLKREVKGFGATSIDIFLRRVQWMWKHAFPYIDGKSADSLRDLGLPMNGEELEELLNTHWKDLDTSEVAGDDEASKKRRAFVILLERATGAGLENRLEQVKEAAA</sequence>
<dbReference type="EMBL" id="MU003860">
    <property type="protein sequence ID" value="KAF2716852.1"/>
    <property type="molecule type" value="Genomic_DNA"/>
</dbReference>
<feature type="non-terminal residue" evidence="1">
    <location>
        <position position="246"/>
    </location>
</feature>
<feature type="non-terminal residue" evidence="1">
    <location>
        <position position="1"/>
    </location>
</feature>
<proteinExistence type="predicted"/>
<dbReference type="Proteomes" id="UP000799441">
    <property type="component" value="Unassembled WGS sequence"/>
</dbReference>
<keyword evidence="2" id="KW-1185">Reference proteome</keyword>